<sequence>MVKLIITNILKLIFEKIIYQHTWLRDKVIFISIFLKLMEYIILLLCRAEVAPSFCSGSEGNESRIQPVEGSYNGEKLHQSSTFNSVVYMEEGNYSSSYRFCSKQGACQGSEL</sequence>
<organism evidence="1 2">
    <name type="scientific">Cuscuta epithymum</name>
    <dbReference type="NCBI Taxonomy" id="186058"/>
    <lineage>
        <taxon>Eukaryota</taxon>
        <taxon>Viridiplantae</taxon>
        <taxon>Streptophyta</taxon>
        <taxon>Embryophyta</taxon>
        <taxon>Tracheophyta</taxon>
        <taxon>Spermatophyta</taxon>
        <taxon>Magnoliopsida</taxon>
        <taxon>eudicotyledons</taxon>
        <taxon>Gunneridae</taxon>
        <taxon>Pentapetalae</taxon>
        <taxon>asterids</taxon>
        <taxon>lamiids</taxon>
        <taxon>Solanales</taxon>
        <taxon>Convolvulaceae</taxon>
        <taxon>Cuscuteae</taxon>
        <taxon>Cuscuta</taxon>
        <taxon>Cuscuta subgen. Cuscuta</taxon>
    </lineage>
</organism>
<evidence type="ECO:0000313" key="1">
    <source>
        <dbReference type="EMBL" id="CAH9075537.1"/>
    </source>
</evidence>
<protein>
    <submittedName>
        <fullName evidence="1">Uncharacterized protein</fullName>
    </submittedName>
</protein>
<comment type="caution">
    <text evidence="1">The sequence shown here is derived from an EMBL/GenBank/DDBJ whole genome shotgun (WGS) entry which is preliminary data.</text>
</comment>
<reference evidence="1" key="1">
    <citation type="submission" date="2022-07" db="EMBL/GenBank/DDBJ databases">
        <authorList>
            <person name="Macas J."/>
            <person name="Novak P."/>
            <person name="Neumann P."/>
        </authorList>
    </citation>
    <scope>NUCLEOTIDE SEQUENCE</scope>
</reference>
<dbReference type="Proteomes" id="UP001152523">
    <property type="component" value="Unassembled WGS sequence"/>
</dbReference>
<evidence type="ECO:0000313" key="2">
    <source>
        <dbReference type="Proteomes" id="UP001152523"/>
    </source>
</evidence>
<proteinExistence type="predicted"/>
<name>A0AAV0CJ40_9ASTE</name>
<accession>A0AAV0CJ40</accession>
<dbReference type="EMBL" id="CAMAPF010000029">
    <property type="protein sequence ID" value="CAH9075537.1"/>
    <property type="molecule type" value="Genomic_DNA"/>
</dbReference>
<gene>
    <name evidence="1" type="ORF">CEPIT_LOCUS5485</name>
</gene>
<dbReference type="AlphaFoldDB" id="A0AAV0CJ40"/>
<keyword evidence="2" id="KW-1185">Reference proteome</keyword>